<organism evidence="6 7">
    <name type="scientific">Cymbomonas tetramitiformis</name>
    <dbReference type="NCBI Taxonomy" id="36881"/>
    <lineage>
        <taxon>Eukaryota</taxon>
        <taxon>Viridiplantae</taxon>
        <taxon>Chlorophyta</taxon>
        <taxon>Pyramimonadophyceae</taxon>
        <taxon>Pyramimonadales</taxon>
        <taxon>Pyramimonadaceae</taxon>
        <taxon>Cymbomonas</taxon>
    </lineage>
</organism>
<keyword evidence="7" id="KW-1185">Reference proteome</keyword>
<dbReference type="InterPro" id="IPR019826">
    <property type="entry name" value="Carboxylesterase_B_AS"/>
</dbReference>
<dbReference type="Pfam" id="PF00135">
    <property type="entry name" value="COesterase"/>
    <property type="match status" value="1"/>
</dbReference>
<evidence type="ECO:0000256" key="2">
    <source>
        <dbReference type="ARBA" id="ARBA00022801"/>
    </source>
</evidence>
<feature type="domain" description="Carboxylesterase type B" evidence="5">
    <location>
        <begin position="125"/>
        <end position="607"/>
    </location>
</feature>
<evidence type="ECO:0000313" key="7">
    <source>
        <dbReference type="Proteomes" id="UP001190700"/>
    </source>
</evidence>
<evidence type="ECO:0000259" key="5">
    <source>
        <dbReference type="Pfam" id="PF00135"/>
    </source>
</evidence>
<reference evidence="6 7" key="1">
    <citation type="journal article" date="2015" name="Genome Biol. Evol.">
        <title>Comparative Genomics of a Bacterivorous Green Alga Reveals Evolutionary Causalities and Consequences of Phago-Mixotrophic Mode of Nutrition.</title>
        <authorList>
            <person name="Burns J.A."/>
            <person name="Paasch A."/>
            <person name="Narechania A."/>
            <person name="Kim E."/>
        </authorList>
    </citation>
    <scope>NUCLEOTIDE SEQUENCE [LARGE SCALE GENOMIC DNA]</scope>
    <source>
        <strain evidence="6 7">PLY_AMNH</strain>
    </source>
</reference>
<dbReference type="InterPro" id="IPR002018">
    <property type="entry name" value="CarbesteraseB"/>
</dbReference>
<comment type="similarity">
    <text evidence="1">Belongs to the type-B carboxylesterase/lipase family.</text>
</comment>
<proteinExistence type="inferred from homology"/>
<dbReference type="InterPro" id="IPR019819">
    <property type="entry name" value="Carboxylesterase_B_CS"/>
</dbReference>
<accession>A0AAE0L499</accession>
<dbReference type="PROSITE" id="PS00941">
    <property type="entry name" value="CARBOXYLESTERASE_B_2"/>
    <property type="match status" value="1"/>
</dbReference>
<dbReference type="Proteomes" id="UP001190700">
    <property type="component" value="Unassembled WGS sequence"/>
</dbReference>
<feature type="compositionally biased region" description="Polar residues" evidence="3">
    <location>
        <begin position="1"/>
        <end position="12"/>
    </location>
</feature>
<feature type="transmembrane region" description="Helical" evidence="4">
    <location>
        <begin position="77"/>
        <end position="98"/>
    </location>
</feature>
<evidence type="ECO:0000256" key="4">
    <source>
        <dbReference type="SAM" id="Phobius"/>
    </source>
</evidence>
<keyword evidence="4" id="KW-0812">Transmembrane</keyword>
<keyword evidence="2" id="KW-0378">Hydrolase</keyword>
<evidence type="ECO:0000256" key="1">
    <source>
        <dbReference type="ARBA" id="ARBA00005964"/>
    </source>
</evidence>
<dbReference type="InterPro" id="IPR050309">
    <property type="entry name" value="Type-B_Carboxylest/Lipase"/>
</dbReference>
<dbReference type="InterPro" id="IPR029058">
    <property type="entry name" value="AB_hydrolase_fold"/>
</dbReference>
<dbReference type="EMBL" id="LGRX02009913">
    <property type="protein sequence ID" value="KAK3271249.1"/>
    <property type="molecule type" value="Genomic_DNA"/>
</dbReference>
<dbReference type="PANTHER" id="PTHR11559">
    <property type="entry name" value="CARBOXYLESTERASE"/>
    <property type="match status" value="1"/>
</dbReference>
<keyword evidence="4" id="KW-1133">Transmembrane helix</keyword>
<dbReference type="SUPFAM" id="SSF53474">
    <property type="entry name" value="alpha/beta-Hydrolases"/>
    <property type="match status" value="1"/>
</dbReference>
<sequence length="882" mass="96888">MAQNPKVLQQVSELEYEESETGSLASEEDSIPLLNLDPNCSKSTNQLLATETPPAAHPWVPSRAGPEANSRIRTIRWLAPSSVLCALLVFGIAVLTLLRGEASEQKQKQMTTAKDPSTDPIVLTDTLVNIPDGTLDGAETDNSFEFLGVPYAESPTGDLRWRPPLQVAPWGGVRSAKRLGSSCWQYYRSISIPQDEDCLFLNVFVPKANARAAASRHGADAHEPLPVMVWIHGGGFVYGSSSNKEYNGTNILKLNKGVIVVTINYRLGVFGYGGNAALQARDASNTTGNYGQQDQREALRWVQRNIAAFGGDPLRVTLFGQSSGAASISLHLVTPGSWGLFDRAILESGSYPAWTALSAEATWHNLDLVARKSRCDVPAELGFNSTLDCLLSLSGEDLNRHQRVPVPCRDGCNWGATVDGVELPDYPWWLAWGGKIAPGKQVLHGTTRDDGSQFVDIPYKATEEDLVGYWKQQFGDAPGYTSDEVVARLHELYPAAKHKHAGGGMYSPHFMAAAESETDFAYRCAAQWTSQAMAQAKVSVYEYLWSFCEGSCVYFVEHSSEIPYVFNYNAKRMNPFEIQMSRDIIELWTAFATAGNPNDGRLNHWRVGINPKVLGFRSTALTPSMTFWLLRSAMSTVLDSVNAVETTKLFDVELAYASYHFDLNSIIFTMLSVLLRGAALGIYHSTACTHPLHGRAAMLRLYFEVEGVQNVIGNLYLGSDSTFDTVVLHIRRTWQREAANRLARFPSQRALVVALRSHLNLAVTAAHRRRLVVLPAAVFSPPAAEDDVGNSVELDQPASMMTLQVQGEDLQVQGEDAQDVRDELPVTPAFADAFLDGGSYKGFPAFEELLADVQGLLWRHWTPYGTDRSTVAPIEEVSAAEA</sequence>
<name>A0AAE0L499_9CHLO</name>
<feature type="region of interest" description="Disordered" evidence="3">
    <location>
        <begin position="1"/>
        <end position="32"/>
    </location>
</feature>
<comment type="caution">
    <text evidence="6">The sequence shown here is derived from an EMBL/GenBank/DDBJ whole genome shotgun (WGS) entry which is preliminary data.</text>
</comment>
<evidence type="ECO:0000313" key="6">
    <source>
        <dbReference type="EMBL" id="KAK3271249.1"/>
    </source>
</evidence>
<keyword evidence="4" id="KW-0472">Membrane</keyword>
<evidence type="ECO:0000256" key="3">
    <source>
        <dbReference type="SAM" id="MobiDB-lite"/>
    </source>
</evidence>
<gene>
    <name evidence="6" type="ORF">CYMTET_20391</name>
</gene>
<dbReference type="PROSITE" id="PS00122">
    <property type="entry name" value="CARBOXYLESTERASE_B_1"/>
    <property type="match status" value="1"/>
</dbReference>
<protein>
    <recommendedName>
        <fullName evidence="5">Carboxylesterase type B domain-containing protein</fullName>
    </recommendedName>
</protein>
<dbReference type="Gene3D" id="3.40.50.1820">
    <property type="entry name" value="alpha/beta hydrolase"/>
    <property type="match status" value="1"/>
</dbReference>
<dbReference type="GO" id="GO:0016787">
    <property type="term" value="F:hydrolase activity"/>
    <property type="evidence" value="ECO:0007669"/>
    <property type="project" value="UniProtKB-KW"/>
</dbReference>
<dbReference type="AlphaFoldDB" id="A0AAE0L499"/>
<feature type="compositionally biased region" description="Acidic residues" evidence="3">
    <location>
        <begin position="14"/>
        <end position="30"/>
    </location>
</feature>